<dbReference type="GO" id="GO:0016791">
    <property type="term" value="F:phosphatase activity"/>
    <property type="evidence" value="ECO:0007669"/>
    <property type="project" value="TreeGrafter"/>
</dbReference>
<feature type="transmembrane region" description="Helical" evidence="7">
    <location>
        <begin position="140"/>
        <end position="163"/>
    </location>
</feature>
<comment type="subcellular location">
    <subcellularLocation>
        <location evidence="1">Cell membrane</location>
        <topology evidence="1">Multi-pass membrane protein</topology>
    </subcellularLocation>
</comment>
<reference evidence="9 10" key="1">
    <citation type="submission" date="2020-08" db="EMBL/GenBank/DDBJ databases">
        <title>Sequencing the genomes of 1000 actinobacteria strains.</title>
        <authorList>
            <person name="Klenk H.-P."/>
        </authorList>
    </citation>
    <scope>NUCLEOTIDE SEQUENCE [LARGE SCALE GENOMIC DNA]</scope>
    <source>
        <strain evidence="9 10">DSM 105784</strain>
    </source>
</reference>
<keyword evidence="4" id="KW-0378">Hydrolase</keyword>
<feature type="transmembrane region" description="Helical" evidence="7">
    <location>
        <begin position="220"/>
        <end position="238"/>
    </location>
</feature>
<evidence type="ECO:0000256" key="5">
    <source>
        <dbReference type="ARBA" id="ARBA00022989"/>
    </source>
</evidence>
<name>A0A841AKG7_9MICO</name>
<feature type="transmembrane region" description="Helical" evidence="7">
    <location>
        <begin position="74"/>
        <end position="93"/>
    </location>
</feature>
<dbReference type="Pfam" id="PF05231">
    <property type="entry name" value="MASE1"/>
    <property type="match status" value="1"/>
</dbReference>
<dbReference type="Proteomes" id="UP000536685">
    <property type="component" value="Unassembled WGS sequence"/>
</dbReference>
<dbReference type="PANTHER" id="PTHR43156">
    <property type="entry name" value="STAGE II SPORULATION PROTEIN E-RELATED"/>
    <property type="match status" value="1"/>
</dbReference>
<accession>A0A841AKG7</accession>
<evidence type="ECO:0000256" key="4">
    <source>
        <dbReference type="ARBA" id="ARBA00022801"/>
    </source>
</evidence>
<feature type="transmembrane region" description="Helical" evidence="7">
    <location>
        <begin position="113"/>
        <end position="134"/>
    </location>
</feature>
<dbReference type="GO" id="GO:0005886">
    <property type="term" value="C:plasma membrane"/>
    <property type="evidence" value="ECO:0007669"/>
    <property type="project" value="UniProtKB-SubCell"/>
</dbReference>
<evidence type="ECO:0000259" key="8">
    <source>
        <dbReference type="PROSITE" id="PS51746"/>
    </source>
</evidence>
<feature type="domain" description="PPM-type phosphatase" evidence="8">
    <location>
        <begin position="431"/>
        <end position="637"/>
    </location>
</feature>
<comment type="caution">
    <text evidence="9">The sequence shown here is derived from an EMBL/GenBank/DDBJ whole genome shotgun (WGS) entry which is preliminary data.</text>
</comment>
<keyword evidence="2" id="KW-1003">Cell membrane</keyword>
<proteinExistence type="predicted"/>
<gene>
    <name evidence="9" type="ORF">HD599_000288</name>
</gene>
<keyword evidence="3 7" id="KW-0812">Transmembrane</keyword>
<dbReference type="InterPro" id="IPR001932">
    <property type="entry name" value="PPM-type_phosphatase-like_dom"/>
</dbReference>
<dbReference type="InterPro" id="IPR036457">
    <property type="entry name" value="PPM-type-like_dom_sf"/>
</dbReference>
<dbReference type="PANTHER" id="PTHR43156:SF2">
    <property type="entry name" value="STAGE II SPORULATION PROTEIN E"/>
    <property type="match status" value="1"/>
</dbReference>
<feature type="transmembrane region" description="Helical" evidence="7">
    <location>
        <begin position="250"/>
        <end position="273"/>
    </location>
</feature>
<evidence type="ECO:0000313" key="10">
    <source>
        <dbReference type="Proteomes" id="UP000536685"/>
    </source>
</evidence>
<keyword evidence="10" id="KW-1185">Reference proteome</keyword>
<dbReference type="AlphaFoldDB" id="A0A841AKG7"/>
<feature type="transmembrane region" description="Helical" evidence="7">
    <location>
        <begin position="179"/>
        <end position="208"/>
    </location>
</feature>
<feature type="transmembrane region" description="Helical" evidence="7">
    <location>
        <begin position="50"/>
        <end position="68"/>
    </location>
</feature>
<dbReference type="InterPro" id="IPR007895">
    <property type="entry name" value="MASE1"/>
</dbReference>
<evidence type="ECO:0000256" key="6">
    <source>
        <dbReference type="ARBA" id="ARBA00023136"/>
    </source>
</evidence>
<dbReference type="SUPFAM" id="SSF81606">
    <property type="entry name" value="PP2C-like"/>
    <property type="match status" value="1"/>
</dbReference>
<protein>
    <submittedName>
        <fullName evidence="9">Integral membrane sensor domain MASE1</fullName>
    </submittedName>
</protein>
<sequence length="641" mass="67264">MLLGASVLVVIFFLSSTSILLRPPDTAWSAWWPASGVAIGVAARCEKRWLWSVVAAIGVVSALASVVGGRELVLAAWIGAAVAAEVWVGATVLRPRPDREPRLNTAGDLYRLLLCALAASVAFGVIGGTAVAVLRGGDSYLPALLASVPAHAAGVLLIAPLLIPRSREPGSASRVESTLVWIALAVVIFLCFGVNVGLPVAFLVSVPLTWGATRLAPRSALWLMVVTAIAVTTLSLVGRGPFSFGGLAPGVSVLMVQLFNLSFGLVALTLIVLTAQRRRLSEALEESAGLFRAAFDHSPLGYAVVTKTPAGPVVDQLNSAGRDLLGLRDGDPVHIMEHLSDDSWVELGAIIGTHGDVRRTQWQGAMTLQDGRSIQALISTLPSDLVHDSLAIQFFDITEQQRAQHAAREDLLRAGEVQQALLPKDLTPLSGYDVAGACVSAKTVGGDFYDWYRVTGGLAFSLGDVMGKGVGAGMIAATARAALRSARHVDDVTVAVARAADTLNIDAASADSFATLVHGRLRADTGEFDYVDAGHGLAIILRADGTIGRMASSDVPLGIDLGGDWTTHSDVLHPGDTLIAFSDGVLDLYDGTLATLDDVADLARESASPAELASRLTELARQVPELEDDCTVLIVRRVSSE</sequence>
<dbReference type="PROSITE" id="PS51746">
    <property type="entry name" value="PPM_2"/>
    <property type="match status" value="1"/>
</dbReference>
<evidence type="ECO:0000256" key="3">
    <source>
        <dbReference type="ARBA" id="ARBA00022692"/>
    </source>
</evidence>
<dbReference type="InterPro" id="IPR052016">
    <property type="entry name" value="Bact_Sigma-Reg"/>
</dbReference>
<evidence type="ECO:0000313" key="9">
    <source>
        <dbReference type="EMBL" id="MBB5841965.1"/>
    </source>
</evidence>
<dbReference type="RefSeq" id="WP_343061822.1">
    <property type="nucleotide sequence ID" value="NZ_JACHMJ010000001.1"/>
</dbReference>
<evidence type="ECO:0000256" key="2">
    <source>
        <dbReference type="ARBA" id="ARBA00022475"/>
    </source>
</evidence>
<organism evidence="9 10">
    <name type="scientific">Conyzicola lurida</name>
    <dbReference type="NCBI Taxonomy" id="1172621"/>
    <lineage>
        <taxon>Bacteria</taxon>
        <taxon>Bacillati</taxon>
        <taxon>Actinomycetota</taxon>
        <taxon>Actinomycetes</taxon>
        <taxon>Micrococcales</taxon>
        <taxon>Microbacteriaceae</taxon>
        <taxon>Conyzicola</taxon>
    </lineage>
</organism>
<dbReference type="Gene3D" id="3.60.40.10">
    <property type="entry name" value="PPM-type phosphatase domain"/>
    <property type="match status" value="1"/>
</dbReference>
<dbReference type="Pfam" id="PF07228">
    <property type="entry name" value="SpoIIE"/>
    <property type="match status" value="1"/>
</dbReference>
<evidence type="ECO:0000256" key="7">
    <source>
        <dbReference type="SAM" id="Phobius"/>
    </source>
</evidence>
<evidence type="ECO:0000256" key="1">
    <source>
        <dbReference type="ARBA" id="ARBA00004651"/>
    </source>
</evidence>
<keyword evidence="5 7" id="KW-1133">Transmembrane helix</keyword>
<dbReference type="EMBL" id="JACHMJ010000001">
    <property type="protein sequence ID" value="MBB5841965.1"/>
    <property type="molecule type" value="Genomic_DNA"/>
</dbReference>
<feature type="transmembrane region" description="Helical" evidence="7">
    <location>
        <begin position="27"/>
        <end position="43"/>
    </location>
</feature>
<keyword evidence="6 7" id="KW-0472">Membrane</keyword>
<dbReference type="SMART" id="SM00331">
    <property type="entry name" value="PP2C_SIG"/>
    <property type="match status" value="1"/>
</dbReference>